<organism evidence="2 3">
    <name type="scientific">Prauserella halophila</name>
    <dbReference type="NCBI Taxonomy" id="185641"/>
    <lineage>
        <taxon>Bacteria</taxon>
        <taxon>Bacillati</taxon>
        <taxon>Actinomycetota</taxon>
        <taxon>Actinomycetes</taxon>
        <taxon>Pseudonocardiales</taxon>
        <taxon>Pseudonocardiaceae</taxon>
        <taxon>Prauserella</taxon>
    </lineage>
</organism>
<evidence type="ECO:0000256" key="1">
    <source>
        <dbReference type="SAM" id="MobiDB-lite"/>
    </source>
</evidence>
<dbReference type="Proteomes" id="UP001500653">
    <property type="component" value="Unassembled WGS sequence"/>
</dbReference>
<dbReference type="EMBL" id="BAAALN010000005">
    <property type="protein sequence ID" value="GAA1231535.1"/>
    <property type="molecule type" value="Genomic_DNA"/>
</dbReference>
<evidence type="ECO:0000313" key="2">
    <source>
        <dbReference type="EMBL" id="GAA1231535.1"/>
    </source>
</evidence>
<feature type="compositionally biased region" description="Basic and acidic residues" evidence="1">
    <location>
        <begin position="48"/>
        <end position="57"/>
    </location>
</feature>
<evidence type="ECO:0000313" key="3">
    <source>
        <dbReference type="Proteomes" id="UP001500653"/>
    </source>
</evidence>
<keyword evidence="3" id="KW-1185">Reference proteome</keyword>
<reference evidence="3" key="1">
    <citation type="journal article" date="2019" name="Int. J. Syst. Evol. Microbiol.">
        <title>The Global Catalogue of Microorganisms (GCM) 10K type strain sequencing project: providing services to taxonomists for standard genome sequencing and annotation.</title>
        <authorList>
            <consortium name="The Broad Institute Genomics Platform"/>
            <consortium name="The Broad Institute Genome Sequencing Center for Infectious Disease"/>
            <person name="Wu L."/>
            <person name="Ma J."/>
        </authorList>
    </citation>
    <scope>NUCLEOTIDE SEQUENCE [LARGE SCALE GENOMIC DNA]</scope>
    <source>
        <strain evidence="3">JCM 13023</strain>
    </source>
</reference>
<comment type="caution">
    <text evidence="2">The sequence shown here is derived from an EMBL/GenBank/DDBJ whole genome shotgun (WGS) entry which is preliminary data.</text>
</comment>
<feature type="region of interest" description="Disordered" evidence="1">
    <location>
        <begin position="40"/>
        <end position="62"/>
    </location>
</feature>
<name>A0ABP4GNQ3_9PSEU</name>
<proteinExistence type="predicted"/>
<accession>A0ABP4GNQ3</accession>
<gene>
    <name evidence="2" type="ORF">GCM10009676_13180</name>
</gene>
<sequence length="115" mass="12404">MSPATAARRRIVTVVPFGFDWWLGRDPEIDNGASDFPWPRLSHSADPAGRHKGDDGSRVAASAVPPAARVSVAAVLEIHMRRVPAHGHGWTAGPFASWCGHALLPLLFRARVHDG</sequence>
<protein>
    <submittedName>
        <fullName evidence="2">Uncharacterized protein</fullName>
    </submittedName>
</protein>